<organism evidence="1 2">
    <name type="scientific">Bradyrhizobium denitrificans</name>
    <dbReference type="NCBI Taxonomy" id="2734912"/>
    <lineage>
        <taxon>Bacteria</taxon>
        <taxon>Pseudomonadati</taxon>
        <taxon>Pseudomonadota</taxon>
        <taxon>Alphaproteobacteria</taxon>
        <taxon>Hyphomicrobiales</taxon>
        <taxon>Nitrobacteraceae</taxon>
        <taxon>Bradyrhizobium</taxon>
    </lineage>
</organism>
<evidence type="ECO:0000313" key="1">
    <source>
        <dbReference type="EMBL" id="MBR1140372.1"/>
    </source>
</evidence>
<sequence length="59" mass="6631">MSIVSIMAAILEDELREHGILTLTQLDCETMVHNMIERTAELAVDIKQHRLEPNPSDGT</sequence>
<accession>A0ABS5GGD6</accession>
<reference evidence="2" key="1">
    <citation type="journal article" date="2021" name="ISME J.">
        <title>Evolutionary origin and ecological implication of a unique nif island in free-living Bradyrhizobium lineages.</title>
        <authorList>
            <person name="Tao J."/>
        </authorList>
    </citation>
    <scope>NUCLEOTIDE SEQUENCE [LARGE SCALE GENOMIC DNA]</scope>
    <source>
        <strain evidence="2">SZCCT0094</strain>
    </source>
</reference>
<protein>
    <submittedName>
        <fullName evidence="1">Uncharacterized protein</fullName>
    </submittedName>
</protein>
<dbReference type="EMBL" id="JAFCLK010000040">
    <property type="protein sequence ID" value="MBR1140372.1"/>
    <property type="molecule type" value="Genomic_DNA"/>
</dbReference>
<dbReference type="Proteomes" id="UP001314635">
    <property type="component" value="Unassembled WGS sequence"/>
</dbReference>
<proteinExistence type="predicted"/>
<name>A0ABS5GGD6_9BRAD</name>
<dbReference type="RefSeq" id="WP_041750416.1">
    <property type="nucleotide sequence ID" value="NZ_JAFCLK010000040.1"/>
</dbReference>
<keyword evidence="2" id="KW-1185">Reference proteome</keyword>
<evidence type="ECO:0000313" key="2">
    <source>
        <dbReference type="Proteomes" id="UP001314635"/>
    </source>
</evidence>
<comment type="caution">
    <text evidence="1">The sequence shown here is derived from an EMBL/GenBank/DDBJ whole genome shotgun (WGS) entry which is preliminary data.</text>
</comment>
<gene>
    <name evidence="1" type="ORF">JQ619_31905</name>
</gene>